<keyword evidence="1" id="KW-0472">Membrane</keyword>
<dbReference type="STRING" id="290052.ASU35_09280"/>
<evidence type="ECO:0000256" key="1">
    <source>
        <dbReference type="SAM" id="Phobius"/>
    </source>
</evidence>
<proteinExistence type="predicted"/>
<evidence type="ECO:0000313" key="3">
    <source>
        <dbReference type="Proteomes" id="UP000054874"/>
    </source>
</evidence>
<feature type="transmembrane region" description="Helical" evidence="1">
    <location>
        <begin position="85"/>
        <end position="106"/>
    </location>
</feature>
<evidence type="ECO:0000313" key="2">
    <source>
        <dbReference type="EMBL" id="KSV59341.1"/>
    </source>
</evidence>
<name>A0A0V8QFE4_9FIRM</name>
<protein>
    <recommendedName>
        <fullName evidence="4">Zinc-finger domain-containing protein</fullName>
    </recommendedName>
</protein>
<comment type="caution">
    <text evidence="2">The sequence shown here is derived from an EMBL/GenBank/DDBJ whole genome shotgun (WGS) entry which is preliminary data.</text>
</comment>
<gene>
    <name evidence="2" type="ORF">ASU35_09280</name>
</gene>
<accession>A0A0V8QFE4</accession>
<sequence>MDTLKLHISEEEIKKFHASQLSSEDLIQLLSHTSHCTWCADRLARETDEAGLYRAPKNFKEAVLQKTDTFSKDSLLSFAARKRQWLFYSTKICAAAFLALLLLFSLPTGDFSAEVSPVDIEYQEPPKLDFTEKLNNTLNSAASNLNKKMNQIFLNQPIKEETYYD</sequence>
<keyword evidence="3" id="KW-1185">Reference proteome</keyword>
<keyword evidence="1" id="KW-1133">Transmembrane helix</keyword>
<dbReference type="Proteomes" id="UP000054874">
    <property type="component" value="Unassembled WGS sequence"/>
</dbReference>
<dbReference type="RefSeq" id="WP_058352410.1">
    <property type="nucleotide sequence ID" value="NZ_CABMMD010000147.1"/>
</dbReference>
<reference evidence="2 3" key="1">
    <citation type="submission" date="2015-11" db="EMBL/GenBank/DDBJ databases">
        <title>Butyribacter intestini gen. nov., sp. nov., a butyric acid-producing bacterium of the family Lachnospiraceae isolated from the human faeces.</title>
        <authorList>
            <person name="Zou Y."/>
            <person name="Xue W."/>
            <person name="Luo G."/>
            <person name="Lv M."/>
        </authorList>
    </citation>
    <scope>NUCLEOTIDE SEQUENCE [LARGE SCALE GENOMIC DNA]</scope>
    <source>
        <strain evidence="2 3">ACET-33324</strain>
    </source>
</reference>
<dbReference type="EMBL" id="LNAM01000147">
    <property type="protein sequence ID" value="KSV59341.1"/>
    <property type="molecule type" value="Genomic_DNA"/>
</dbReference>
<dbReference type="AlphaFoldDB" id="A0A0V8QFE4"/>
<evidence type="ECO:0008006" key="4">
    <source>
        <dbReference type="Google" id="ProtNLM"/>
    </source>
</evidence>
<keyword evidence="1" id="KW-0812">Transmembrane</keyword>
<organism evidence="2 3">
    <name type="scientific">Acetivibrio ethanolgignens</name>
    <dbReference type="NCBI Taxonomy" id="290052"/>
    <lineage>
        <taxon>Bacteria</taxon>
        <taxon>Bacillati</taxon>
        <taxon>Bacillota</taxon>
        <taxon>Clostridia</taxon>
        <taxon>Eubacteriales</taxon>
        <taxon>Oscillospiraceae</taxon>
        <taxon>Acetivibrio</taxon>
    </lineage>
</organism>